<accession>A0A917XH61</accession>
<dbReference type="GO" id="GO:0030638">
    <property type="term" value="P:polyketide metabolic process"/>
    <property type="evidence" value="ECO:0007669"/>
    <property type="project" value="InterPro"/>
</dbReference>
<dbReference type="RefSeq" id="WP_189265693.1">
    <property type="nucleotide sequence ID" value="NZ_BMML01000014.1"/>
</dbReference>
<proteinExistence type="predicted"/>
<reference evidence="1" key="1">
    <citation type="journal article" date="2014" name="Int. J. Syst. Evol. Microbiol.">
        <title>Complete genome sequence of Corynebacterium casei LMG S-19264T (=DSM 44701T), isolated from a smear-ripened cheese.</title>
        <authorList>
            <consortium name="US DOE Joint Genome Institute (JGI-PGF)"/>
            <person name="Walter F."/>
            <person name="Albersmeier A."/>
            <person name="Kalinowski J."/>
            <person name="Ruckert C."/>
        </authorList>
    </citation>
    <scope>NUCLEOTIDE SEQUENCE</scope>
    <source>
        <strain evidence="1">CGMCC 4.7110</strain>
    </source>
</reference>
<protein>
    <recommendedName>
        <fullName evidence="3">Ester cyclase</fullName>
    </recommendedName>
</protein>
<dbReference type="PANTHER" id="PTHR38436">
    <property type="entry name" value="POLYKETIDE CYCLASE SNOAL-LIKE DOMAIN"/>
    <property type="match status" value="1"/>
</dbReference>
<comment type="caution">
    <text evidence="1">The sequence shown here is derived from an EMBL/GenBank/DDBJ whole genome shotgun (WGS) entry which is preliminary data.</text>
</comment>
<evidence type="ECO:0000313" key="1">
    <source>
        <dbReference type="EMBL" id="GGN24074.1"/>
    </source>
</evidence>
<dbReference type="SUPFAM" id="SSF54427">
    <property type="entry name" value="NTF2-like"/>
    <property type="match status" value="1"/>
</dbReference>
<dbReference type="EMBL" id="BMML01000014">
    <property type="protein sequence ID" value="GGN24074.1"/>
    <property type="molecule type" value="Genomic_DNA"/>
</dbReference>
<dbReference type="InterPro" id="IPR009959">
    <property type="entry name" value="Cyclase_SnoaL-like"/>
</dbReference>
<evidence type="ECO:0008006" key="3">
    <source>
        <dbReference type="Google" id="ProtNLM"/>
    </source>
</evidence>
<gene>
    <name evidence="1" type="ORF">GCM10011578_056930</name>
</gene>
<dbReference type="InterPro" id="IPR032710">
    <property type="entry name" value="NTF2-like_dom_sf"/>
</dbReference>
<name>A0A917XH61_9ACTN</name>
<reference evidence="1" key="2">
    <citation type="submission" date="2020-09" db="EMBL/GenBank/DDBJ databases">
        <authorList>
            <person name="Sun Q."/>
            <person name="Zhou Y."/>
        </authorList>
    </citation>
    <scope>NUCLEOTIDE SEQUENCE</scope>
    <source>
        <strain evidence="1">CGMCC 4.7110</strain>
    </source>
</reference>
<sequence length="235" mass="26937">MTFVQLIECRTRRFDEMDRLMDRWVEQTKGKRTATHTLVGKDRADAEHVVEIVEFPSYEEAMRNSRLPETDKVFRELLALCEGTPTFTDLDVVRDERSYADTARRFFETIAAPGPLAPLDGLLAEDYHDHDPIEGQDAVGMDAMRRKLEMWRGAFDFSFLVEDQITQDDRVCTRWLWTGVQRAQFLGVPNTGRQVTMAGTTIHRFGVGGKMAEGWLQYDRMGLLAQLGALDVLEK</sequence>
<dbReference type="AlphaFoldDB" id="A0A917XH61"/>
<dbReference type="Proteomes" id="UP000653411">
    <property type="component" value="Unassembled WGS sequence"/>
</dbReference>
<organism evidence="1 2">
    <name type="scientific">Streptomyces fuscichromogenes</name>
    <dbReference type="NCBI Taxonomy" id="1324013"/>
    <lineage>
        <taxon>Bacteria</taxon>
        <taxon>Bacillati</taxon>
        <taxon>Actinomycetota</taxon>
        <taxon>Actinomycetes</taxon>
        <taxon>Kitasatosporales</taxon>
        <taxon>Streptomycetaceae</taxon>
        <taxon>Streptomyces</taxon>
    </lineage>
</organism>
<keyword evidence="2" id="KW-1185">Reference proteome</keyword>
<dbReference type="Gene3D" id="3.10.450.50">
    <property type="match status" value="1"/>
</dbReference>
<dbReference type="Pfam" id="PF07366">
    <property type="entry name" value="SnoaL"/>
    <property type="match status" value="1"/>
</dbReference>
<dbReference type="PANTHER" id="PTHR38436:SF1">
    <property type="entry name" value="ESTER CYCLASE"/>
    <property type="match status" value="1"/>
</dbReference>
<evidence type="ECO:0000313" key="2">
    <source>
        <dbReference type="Proteomes" id="UP000653411"/>
    </source>
</evidence>